<dbReference type="EMBL" id="NSKB01000001">
    <property type="protein sequence ID" value="PAU79476.1"/>
    <property type="molecule type" value="Genomic_DNA"/>
</dbReference>
<gene>
    <name evidence="3" type="ORF">CK498_03690</name>
</gene>
<dbReference type="GO" id="GO:0005524">
    <property type="term" value="F:ATP binding"/>
    <property type="evidence" value="ECO:0007669"/>
    <property type="project" value="UniProtKB-KW"/>
</dbReference>
<feature type="domain" description="AAA+ ATPase" evidence="2">
    <location>
        <begin position="239"/>
        <end position="374"/>
    </location>
</feature>
<accession>A0A2A2F1Z9</accession>
<dbReference type="GO" id="GO:0016887">
    <property type="term" value="F:ATP hydrolysis activity"/>
    <property type="evidence" value="ECO:0007669"/>
    <property type="project" value="InterPro"/>
</dbReference>
<dbReference type="CDD" id="cd19481">
    <property type="entry name" value="RecA-like_protease"/>
    <property type="match status" value="1"/>
</dbReference>
<dbReference type="InterPro" id="IPR003959">
    <property type="entry name" value="ATPase_AAA_core"/>
</dbReference>
<keyword evidence="1" id="KW-0067">ATP-binding</keyword>
<dbReference type="InterPro" id="IPR003960">
    <property type="entry name" value="ATPase_AAA_CS"/>
</dbReference>
<organism evidence="3 4">
    <name type="scientific">Halomonas salipaludis</name>
    <dbReference type="NCBI Taxonomy" id="2032625"/>
    <lineage>
        <taxon>Bacteria</taxon>
        <taxon>Pseudomonadati</taxon>
        <taxon>Pseudomonadota</taxon>
        <taxon>Gammaproteobacteria</taxon>
        <taxon>Oceanospirillales</taxon>
        <taxon>Halomonadaceae</taxon>
        <taxon>Halomonas</taxon>
    </lineage>
</organism>
<evidence type="ECO:0000259" key="2">
    <source>
        <dbReference type="SMART" id="SM00382"/>
    </source>
</evidence>
<dbReference type="GO" id="GO:0006508">
    <property type="term" value="P:proteolysis"/>
    <property type="evidence" value="ECO:0007669"/>
    <property type="project" value="TreeGrafter"/>
</dbReference>
<evidence type="ECO:0000313" key="4">
    <source>
        <dbReference type="Proteomes" id="UP000217771"/>
    </source>
</evidence>
<dbReference type="SUPFAM" id="SSF52540">
    <property type="entry name" value="P-loop containing nucleoside triphosphate hydrolases"/>
    <property type="match status" value="1"/>
</dbReference>
<proteinExistence type="inferred from homology"/>
<comment type="caution">
    <text evidence="3">The sequence shown here is derived from an EMBL/GenBank/DDBJ whole genome shotgun (WGS) entry which is preliminary data.</text>
</comment>
<reference evidence="3 4" key="1">
    <citation type="submission" date="2017-08" db="EMBL/GenBank/DDBJ databases">
        <title>Halomonas alkalisoli sp. nov., isolated from saline alkaline soil.</title>
        <authorList>
            <person name="Wang D."/>
            <person name="Zhang G."/>
        </authorList>
    </citation>
    <scope>NUCLEOTIDE SEQUENCE [LARGE SCALE GENOMIC DNA]</scope>
    <source>
        <strain evidence="3 4">WRN001</strain>
    </source>
</reference>
<dbReference type="Proteomes" id="UP000217771">
    <property type="component" value="Unassembled WGS sequence"/>
</dbReference>
<evidence type="ECO:0000313" key="3">
    <source>
        <dbReference type="EMBL" id="PAU79476.1"/>
    </source>
</evidence>
<dbReference type="GO" id="GO:0005886">
    <property type="term" value="C:plasma membrane"/>
    <property type="evidence" value="ECO:0007669"/>
    <property type="project" value="TreeGrafter"/>
</dbReference>
<dbReference type="AlphaFoldDB" id="A0A2A2F1Z9"/>
<dbReference type="GO" id="GO:0030163">
    <property type="term" value="P:protein catabolic process"/>
    <property type="evidence" value="ECO:0007669"/>
    <property type="project" value="TreeGrafter"/>
</dbReference>
<protein>
    <recommendedName>
        <fullName evidence="2">AAA+ ATPase domain-containing protein</fullName>
    </recommendedName>
</protein>
<dbReference type="PROSITE" id="PS00674">
    <property type="entry name" value="AAA"/>
    <property type="match status" value="1"/>
</dbReference>
<dbReference type="RefSeq" id="WP_095619486.1">
    <property type="nucleotide sequence ID" value="NZ_NSKB01000001.1"/>
</dbReference>
<dbReference type="Pfam" id="PF00004">
    <property type="entry name" value="AAA"/>
    <property type="match status" value="1"/>
</dbReference>
<dbReference type="InterPro" id="IPR027417">
    <property type="entry name" value="P-loop_NTPase"/>
</dbReference>
<dbReference type="Gene3D" id="3.40.50.300">
    <property type="entry name" value="P-loop containing nucleotide triphosphate hydrolases"/>
    <property type="match status" value="1"/>
</dbReference>
<sequence length="463" mass="51889">MATFPWFPLMTTLGKEHRVAGLMHEGPGYQLLDLQPADHVALVLSHSHAMASTWEQVLAPKLEQGSCWSEAYGPDGYWVCLFQKQHQPLAVEDIPQRADFMAPRDLMRLAHALRSMPECHWGKALYWPKEQLCLPTQREPESASQRRDLATALLTGGIADGSLSPQEILRFNDWLNVQDVTSIMQVLGIGQTVSEGSRQVLPSAPFRLPGQARLEAFFNEYIVDYYRRKDAYDAMQISPPNGVLLYGPPGSGKTYAVRQLAEYLDWPVREIDLGSVGSTYIHQTSLRLRQEFEQAARDAPSLIIMDELDAMGANRQNVRDDHKIEEISELLRLIDSAGQRNVMVFGMTNRPEALDSALRRRGRFDFMLEVGYAGQQAVAEMLANELDKRPSARGLALDELAARLTDRPLSDVAWVINEAGRLAVRSQRSSIDQWSLEQAVMALTAGDEVRHATLDLESHGSIQ</sequence>
<dbReference type="OrthoDB" id="9809379at2"/>
<dbReference type="SMART" id="SM00382">
    <property type="entry name" value="AAA"/>
    <property type="match status" value="1"/>
</dbReference>
<dbReference type="InterPro" id="IPR003593">
    <property type="entry name" value="AAA+_ATPase"/>
</dbReference>
<dbReference type="PANTHER" id="PTHR23076">
    <property type="entry name" value="METALLOPROTEASE M41 FTSH"/>
    <property type="match status" value="1"/>
</dbReference>
<keyword evidence="1" id="KW-0547">Nucleotide-binding</keyword>
<comment type="similarity">
    <text evidence="1">Belongs to the AAA ATPase family.</text>
</comment>
<keyword evidence="4" id="KW-1185">Reference proteome</keyword>
<evidence type="ECO:0000256" key="1">
    <source>
        <dbReference type="RuleBase" id="RU003651"/>
    </source>
</evidence>
<dbReference type="GO" id="GO:0004176">
    <property type="term" value="F:ATP-dependent peptidase activity"/>
    <property type="evidence" value="ECO:0007669"/>
    <property type="project" value="TreeGrafter"/>
</dbReference>
<name>A0A2A2F1Z9_9GAMM</name>
<dbReference type="PANTHER" id="PTHR23076:SF97">
    <property type="entry name" value="ATP-DEPENDENT ZINC METALLOPROTEASE YME1L1"/>
    <property type="match status" value="1"/>
</dbReference>